<accession>A0A1H9W4R5</accession>
<dbReference type="STRING" id="1601833.SAMN05518684_11445"/>
<keyword evidence="1" id="KW-0812">Transmembrane</keyword>
<name>A0A1H9W4R5_9BACI</name>
<evidence type="ECO:0000313" key="2">
    <source>
        <dbReference type="EMBL" id="SES28463.1"/>
    </source>
</evidence>
<organism evidence="2 3">
    <name type="scientific">Salipaludibacillus aurantiacus</name>
    <dbReference type="NCBI Taxonomy" id="1601833"/>
    <lineage>
        <taxon>Bacteria</taxon>
        <taxon>Bacillati</taxon>
        <taxon>Bacillota</taxon>
        <taxon>Bacilli</taxon>
        <taxon>Bacillales</taxon>
        <taxon>Bacillaceae</taxon>
    </lineage>
</organism>
<feature type="transmembrane region" description="Helical" evidence="1">
    <location>
        <begin position="31"/>
        <end position="51"/>
    </location>
</feature>
<feature type="transmembrane region" description="Helical" evidence="1">
    <location>
        <begin position="6"/>
        <end position="24"/>
    </location>
</feature>
<evidence type="ECO:0000256" key="1">
    <source>
        <dbReference type="SAM" id="Phobius"/>
    </source>
</evidence>
<reference evidence="3" key="1">
    <citation type="submission" date="2016-10" db="EMBL/GenBank/DDBJ databases">
        <authorList>
            <person name="Varghese N."/>
            <person name="Submissions S."/>
        </authorList>
    </citation>
    <scope>NUCLEOTIDE SEQUENCE [LARGE SCALE GENOMIC DNA]</scope>
    <source>
        <strain evidence="3">S9</strain>
    </source>
</reference>
<dbReference type="AlphaFoldDB" id="A0A1H9W4R5"/>
<dbReference type="Proteomes" id="UP000198571">
    <property type="component" value="Unassembled WGS sequence"/>
</dbReference>
<keyword evidence="1" id="KW-0472">Membrane</keyword>
<keyword evidence="3" id="KW-1185">Reference proteome</keyword>
<gene>
    <name evidence="2" type="ORF">SAMN05518684_11445</name>
</gene>
<evidence type="ECO:0000313" key="3">
    <source>
        <dbReference type="Proteomes" id="UP000198571"/>
    </source>
</evidence>
<proteinExistence type="predicted"/>
<sequence length="52" mass="5943">MDLIVVAAIHIIIGLSLIYFYGKLPKALTTFAFVFLCMSFFYWVAVIWGILL</sequence>
<dbReference type="EMBL" id="FOGT01000014">
    <property type="protein sequence ID" value="SES28463.1"/>
    <property type="molecule type" value="Genomic_DNA"/>
</dbReference>
<protein>
    <submittedName>
        <fullName evidence="2">Uncharacterized protein</fullName>
    </submittedName>
</protein>
<keyword evidence="1" id="KW-1133">Transmembrane helix</keyword>